<keyword evidence="3" id="KW-1185">Reference proteome</keyword>
<dbReference type="AlphaFoldDB" id="A0A0B8ZT32"/>
<protein>
    <submittedName>
        <fullName evidence="1">Uncharacterized protein</fullName>
    </submittedName>
</protein>
<accession>A0A0B8ZT32</accession>
<proteinExistence type="predicted"/>
<organism evidence="1 3">
    <name type="scientific">Novosphingobium subterraneum</name>
    <dbReference type="NCBI Taxonomy" id="48936"/>
    <lineage>
        <taxon>Bacteria</taxon>
        <taxon>Pseudomonadati</taxon>
        <taxon>Pseudomonadota</taxon>
        <taxon>Alphaproteobacteria</taxon>
        <taxon>Sphingomonadales</taxon>
        <taxon>Sphingomonadaceae</taxon>
        <taxon>Novosphingobium</taxon>
    </lineage>
</organism>
<evidence type="ECO:0000313" key="2">
    <source>
        <dbReference type="EMBL" id="KHS49587.1"/>
    </source>
</evidence>
<dbReference type="Proteomes" id="UP000031338">
    <property type="component" value="Unassembled WGS sequence"/>
</dbReference>
<dbReference type="EMBL" id="JRVC01000001">
    <property type="protein sequence ID" value="KHS49587.1"/>
    <property type="molecule type" value="Genomic_DNA"/>
</dbReference>
<reference evidence="1 3" key="1">
    <citation type="submission" date="2014-10" db="EMBL/GenBank/DDBJ databases">
        <title>Draft genome sequence of Novosphingobium subterraneum DSM 12447.</title>
        <authorList>
            <person name="Gan H.M."/>
            <person name="Gan H.Y."/>
            <person name="Savka M.A."/>
        </authorList>
    </citation>
    <scope>NUCLEOTIDE SEQUENCE [LARGE SCALE GENOMIC DNA]</scope>
    <source>
        <strain evidence="1 3">DSM 12447</strain>
    </source>
</reference>
<dbReference type="EMBL" id="JRVC01000001">
    <property type="protein sequence ID" value="KHS49365.1"/>
    <property type="molecule type" value="Genomic_DNA"/>
</dbReference>
<comment type="caution">
    <text evidence="1">The sequence shown here is derived from an EMBL/GenBank/DDBJ whole genome shotgun (WGS) entry which is preliminary data.</text>
</comment>
<evidence type="ECO:0000313" key="3">
    <source>
        <dbReference type="Proteomes" id="UP000031338"/>
    </source>
</evidence>
<gene>
    <name evidence="1" type="ORF">NJ75_00068</name>
    <name evidence="2" type="ORF">NJ75_00290</name>
</gene>
<evidence type="ECO:0000313" key="1">
    <source>
        <dbReference type="EMBL" id="KHS49365.1"/>
    </source>
</evidence>
<sequence length="202" mass="21717">MAARSSPRTSSFCDHQEGGASVPPFAALLMVRTRVRSAGRLVAGGIYPGTTMTTAAAQVPGYHVQFEGDRPGEALIAQPGRRHDDYTPAAAALDLRIEAMTNEIGDRIEAFGSHTPPRTYKELYRQGMPKGRLAPAGLWPASHFIPPGCRQHTSLARVLRLRPASPSPCRVSARSGGDRWRGELCPSHALLSVPQGMLLCPV</sequence>
<name>A0A0B8ZT32_9SPHN</name>